<sequence>MMTIRFSWVLPFLACCFGTLALPVHASPAVDMSFEAIRSRAEEGDPYYQAALAFVFLHGEKGQPKSIDQFRNWTIKSAAQAHPLGLFAMGYLGKIDGDPEKPRRYYRRAFGPGESKLIKMAAAGDALASYCLGELFVSSVLPNEIEQDTDLAALHFRVASDRGHQPSRVQYAVFRIKGWGV</sequence>
<dbReference type="EMBL" id="UINC01133839">
    <property type="protein sequence ID" value="SVD17004.1"/>
    <property type="molecule type" value="Genomic_DNA"/>
</dbReference>
<proteinExistence type="predicted"/>
<dbReference type="AlphaFoldDB" id="A0A382T4B6"/>
<gene>
    <name evidence="1" type="ORF">METZ01_LOCUS369858</name>
</gene>
<protein>
    <recommendedName>
        <fullName evidence="2">Sel1 repeat family protein</fullName>
    </recommendedName>
</protein>
<dbReference type="InterPro" id="IPR011990">
    <property type="entry name" value="TPR-like_helical_dom_sf"/>
</dbReference>
<evidence type="ECO:0008006" key="2">
    <source>
        <dbReference type="Google" id="ProtNLM"/>
    </source>
</evidence>
<evidence type="ECO:0000313" key="1">
    <source>
        <dbReference type="EMBL" id="SVD17004.1"/>
    </source>
</evidence>
<reference evidence="1" key="1">
    <citation type="submission" date="2018-05" db="EMBL/GenBank/DDBJ databases">
        <authorList>
            <person name="Lanie J.A."/>
            <person name="Ng W.-L."/>
            <person name="Kazmierczak K.M."/>
            <person name="Andrzejewski T.M."/>
            <person name="Davidsen T.M."/>
            <person name="Wayne K.J."/>
            <person name="Tettelin H."/>
            <person name="Glass J.I."/>
            <person name="Rusch D."/>
            <person name="Podicherti R."/>
            <person name="Tsui H.-C.T."/>
            <person name="Winkler M.E."/>
        </authorList>
    </citation>
    <scope>NUCLEOTIDE SEQUENCE</scope>
</reference>
<accession>A0A382T4B6</accession>
<dbReference type="Gene3D" id="1.25.40.10">
    <property type="entry name" value="Tetratricopeptide repeat domain"/>
    <property type="match status" value="1"/>
</dbReference>
<organism evidence="1">
    <name type="scientific">marine metagenome</name>
    <dbReference type="NCBI Taxonomy" id="408172"/>
    <lineage>
        <taxon>unclassified sequences</taxon>
        <taxon>metagenomes</taxon>
        <taxon>ecological metagenomes</taxon>
    </lineage>
</organism>
<feature type="non-terminal residue" evidence="1">
    <location>
        <position position="181"/>
    </location>
</feature>
<dbReference type="SUPFAM" id="SSF81901">
    <property type="entry name" value="HCP-like"/>
    <property type="match status" value="1"/>
</dbReference>
<name>A0A382T4B6_9ZZZZ</name>